<keyword evidence="2 5" id="KW-0806">Transcription termination</keyword>
<keyword evidence="5" id="KW-0694">RNA-binding</keyword>
<dbReference type="CDD" id="cd06223">
    <property type="entry name" value="PRTases_typeI"/>
    <property type="match status" value="1"/>
</dbReference>
<keyword evidence="5 7" id="KW-0808">Transferase</keyword>
<dbReference type="EC" id="2.4.2.9" evidence="5"/>
<evidence type="ECO:0000256" key="4">
    <source>
        <dbReference type="ARBA" id="ARBA00023163"/>
    </source>
</evidence>
<proteinExistence type="inferred from homology"/>
<dbReference type="PANTHER" id="PTHR11608">
    <property type="entry name" value="BIFUNCTIONAL PROTEIN PYRR"/>
    <property type="match status" value="1"/>
</dbReference>
<dbReference type="Proteomes" id="UP001315967">
    <property type="component" value="Chromosome"/>
</dbReference>
<evidence type="ECO:0000256" key="5">
    <source>
        <dbReference type="HAMAP-Rule" id="MF_01219"/>
    </source>
</evidence>
<dbReference type="InterPro" id="IPR029057">
    <property type="entry name" value="PRTase-like"/>
</dbReference>
<dbReference type="NCBIfam" id="NF003548">
    <property type="entry name" value="PRK05205.1-4"/>
    <property type="match status" value="1"/>
</dbReference>
<comment type="subunit">
    <text evidence="5">Homodimer and homohexamer; in equilibrium.</text>
</comment>
<keyword evidence="4 5" id="KW-0804">Transcription</keyword>
<comment type="catalytic activity">
    <reaction evidence="5">
        <text>UMP + diphosphate = 5-phospho-alpha-D-ribose 1-diphosphate + uracil</text>
        <dbReference type="Rhea" id="RHEA:13017"/>
        <dbReference type="ChEBI" id="CHEBI:17568"/>
        <dbReference type="ChEBI" id="CHEBI:33019"/>
        <dbReference type="ChEBI" id="CHEBI:57865"/>
        <dbReference type="ChEBI" id="CHEBI:58017"/>
        <dbReference type="EC" id="2.4.2.9"/>
    </reaction>
</comment>
<dbReference type="InterPro" id="IPR023050">
    <property type="entry name" value="PyrR"/>
</dbReference>
<feature type="domain" description="Phosphoribosyltransferase" evidence="6">
    <location>
        <begin position="5"/>
        <end position="153"/>
    </location>
</feature>
<evidence type="ECO:0000256" key="1">
    <source>
        <dbReference type="ARBA" id="ARBA00005565"/>
    </source>
</evidence>
<dbReference type="NCBIfam" id="NF003549">
    <property type="entry name" value="PRK05205.1-5"/>
    <property type="match status" value="1"/>
</dbReference>
<gene>
    <name evidence="5 7" type="primary">pyrR</name>
    <name evidence="7" type="ORF">NRE15_00680</name>
</gene>
<dbReference type="Pfam" id="PF00156">
    <property type="entry name" value="Pribosyltran"/>
    <property type="match status" value="1"/>
</dbReference>
<comment type="function">
    <text evidence="5">Also displays a weak uracil phosphoribosyltransferase activity which is not physiologically significant.</text>
</comment>
<dbReference type="RefSeq" id="WP_313793721.1">
    <property type="nucleotide sequence ID" value="NZ_CP102453.1"/>
</dbReference>
<evidence type="ECO:0000256" key="3">
    <source>
        <dbReference type="ARBA" id="ARBA00023015"/>
    </source>
</evidence>
<evidence type="ECO:0000256" key="2">
    <source>
        <dbReference type="ARBA" id="ARBA00022472"/>
    </source>
</evidence>
<keyword evidence="5 7" id="KW-0328">Glycosyltransferase</keyword>
<organism evidence="7 8">
    <name type="scientific">Fundicoccus culcitae</name>
    <dbReference type="NCBI Taxonomy" id="2969821"/>
    <lineage>
        <taxon>Bacteria</taxon>
        <taxon>Bacillati</taxon>
        <taxon>Bacillota</taxon>
        <taxon>Bacilli</taxon>
        <taxon>Lactobacillales</taxon>
        <taxon>Aerococcaceae</taxon>
        <taxon>Fundicoccus</taxon>
    </lineage>
</organism>
<reference evidence="7 8" key="1">
    <citation type="submission" date="2022-08" db="EMBL/GenBank/DDBJ databases">
        <title>Aerococcaceae sp. nov isolated from spoiled eye mask.</title>
        <authorList>
            <person name="Zhou G."/>
            <person name="Xie X.-B."/>
            <person name="Shi Q.-S."/>
            <person name="Wang Y.-S."/>
            <person name="Wen X."/>
            <person name="Peng H."/>
            <person name="Yang X.-J."/>
            <person name="Tao H.-B."/>
            <person name="Huang X.-M."/>
        </authorList>
    </citation>
    <scope>NUCLEOTIDE SEQUENCE [LARGE SCALE GENOMIC DNA]</scope>
    <source>
        <strain evidence="8">DM20194951</strain>
    </source>
</reference>
<dbReference type="GO" id="GO:0004845">
    <property type="term" value="F:uracil phosphoribosyltransferase activity"/>
    <property type="evidence" value="ECO:0007669"/>
    <property type="project" value="UniProtKB-EC"/>
</dbReference>
<dbReference type="InterPro" id="IPR050137">
    <property type="entry name" value="PyrR_bifunctional"/>
</dbReference>
<name>A0ABY5P708_9LACT</name>
<sequence length="181" mass="20576">MNERELLDEKAIDRTIKRMAHEIIERNKTIENLVLVGIKTRGEFLANRLGKKISEIEDNEVIIEALDITLYRDDLSYLSQTGDPQVVKPMFKHNLEGKTVVIVDDVLYTGRTVRAALDAILETGRPSYIQLAILVDRGHRELPIRADFVGKNVPTSKNEQIKVRLSEVDNKDQVVIVNMAN</sequence>
<protein>
    <recommendedName>
        <fullName evidence="5">Bifunctional protein PyrR</fullName>
    </recommendedName>
    <domain>
        <recommendedName>
            <fullName evidence="5">Pyrimidine operon regulatory protein</fullName>
        </recommendedName>
    </domain>
    <domain>
        <recommendedName>
            <fullName evidence="5">Uracil phosphoribosyltransferase</fullName>
            <shortName evidence="5">UPRTase</shortName>
            <ecNumber evidence="5">2.4.2.9</ecNumber>
        </recommendedName>
    </domain>
</protein>
<dbReference type="PANTHER" id="PTHR11608:SF0">
    <property type="entry name" value="BIFUNCTIONAL PROTEIN PYRR"/>
    <property type="match status" value="1"/>
</dbReference>
<dbReference type="HAMAP" id="MF_01219">
    <property type="entry name" value="PyrR"/>
    <property type="match status" value="1"/>
</dbReference>
<keyword evidence="8" id="KW-1185">Reference proteome</keyword>
<feature type="short sequence motif" description="PRPP-binding" evidence="5">
    <location>
        <begin position="100"/>
        <end position="112"/>
    </location>
</feature>
<evidence type="ECO:0000259" key="6">
    <source>
        <dbReference type="Pfam" id="PF00156"/>
    </source>
</evidence>
<dbReference type="SUPFAM" id="SSF53271">
    <property type="entry name" value="PRTase-like"/>
    <property type="match status" value="1"/>
</dbReference>
<dbReference type="InterPro" id="IPR000836">
    <property type="entry name" value="PRTase_dom"/>
</dbReference>
<keyword evidence="3 5" id="KW-0805">Transcription regulation</keyword>
<evidence type="ECO:0000313" key="7">
    <source>
        <dbReference type="EMBL" id="UUX34218.1"/>
    </source>
</evidence>
<dbReference type="Gene3D" id="3.40.50.2020">
    <property type="match status" value="1"/>
</dbReference>
<dbReference type="EMBL" id="CP102453">
    <property type="protein sequence ID" value="UUX34218.1"/>
    <property type="molecule type" value="Genomic_DNA"/>
</dbReference>
<comment type="similarity">
    <text evidence="1 5">Belongs to the purine/pyrimidine phosphoribosyltransferase family. PyrR subfamily.</text>
</comment>
<evidence type="ECO:0000313" key="8">
    <source>
        <dbReference type="Proteomes" id="UP001315967"/>
    </source>
</evidence>
<accession>A0ABY5P708</accession>
<comment type="function">
    <text evidence="5">Regulates transcriptional attenuation of the pyrimidine nucleotide (pyr) operon by binding in a uridine-dependent manner to specific sites on pyr mRNA. This disrupts an antiterminator hairpin in the RNA and favors formation of a downstream transcription terminator, leading to a reduced expression of downstream genes.</text>
</comment>